<evidence type="ECO:0000313" key="12">
    <source>
        <dbReference type="Proteomes" id="UP000324800"/>
    </source>
</evidence>
<evidence type="ECO:0000256" key="8">
    <source>
        <dbReference type="RuleBase" id="RU004273"/>
    </source>
</evidence>
<dbReference type="InterPro" id="IPR004843">
    <property type="entry name" value="Calcineurin-like_PHP"/>
</dbReference>
<keyword evidence="4" id="KW-0904">Protein phosphatase</keyword>
<dbReference type="InterPro" id="IPR029052">
    <property type="entry name" value="Metallo-depent_PP-like"/>
</dbReference>
<evidence type="ECO:0000259" key="10">
    <source>
        <dbReference type="PROSITE" id="PS00125"/>
    </source>
</evidence>
<organism evidence="11 12">
    <name type="scientific">Streblomastix strix</name>
    <dbReference type="NCBI Taxonomy" id="222440"/>
    <lineage>
        <taxon>Eukaryota</taxon>
        <taxon>Metamonada</taxon>
        <taxon>Preaxostyla</taxon>
        <taxon>Oxymonadida</taxon>
        <taxon>Streblomastigidae</taxon>
        <taxon>Streblomastix</taxon>
    </lineage>
</organism>
<dbReference type="InterPro" id="IPR006186">
    <property type="entry name" value="Ser/Thr-sp_prot-phosphatase"/>
</dbReference>
<evidence type="ECO:0000256" key="3">
    <source>
        <dbReference type="ARBA" id="ARBA00022801"/>
    </source>
</evidence>
<dbReference type="Pfam" id="PF00149">
    <property type="entry name" value="Metallophos"/>
    <property type="match status" value="1"/>
</dbReference>
<dbReference type="GO" id="GO:0004722">
    <property type="term" value="F:protein serine/threonine phosphatase activity"/>
    <property type="evidence" value="ECO:0007669"/>
    <property type="project" value="UniProtKB-EC"/>
</dbReference>
<dbReference type="Pfam" id="PF16891">
    <property type="entry name" value="STPPase_N"/>
    <property type="match status" value="1"/>
</dbReference>
<evidence type="ECO:0000256" key="7">
    <source>
        <dbReference type="ARBA" id="ARBA00048336"/>
    </source>
</evidence>
<dbReference type="EMBL" id="SNRW01004874">
    <property type="protein sequence ID" value="KAA6386283.1"/>
    <property type="molecule type" value="Genomic_DNA"/>
</dbReference>
<evidence type="ECO:0000256" key="2">
    <source>
        <dbReference type="ARBA" id="ARBA00022723"/>
    </source>
</evidence>
<name>A0A5J4VV68_9EUKA</name>
<dbReference type="GO" id="GO:0046872">
    <property type="term" value="F:metal ion binding"/>
    <property type="evidence" value="ECO:0007669"/>
    <property type="project" value="UniProtKB-KW"/>
</dbReference>
<comment type="caution">
    <text evidence="11">The sequence shown here is derived from an EMBL/GenBank/DDBJ whole genome shotgun (WGS) entry which is preliminary data.</text>
</comment>
<dbReference type="FunFam" id="3.60.21.10:FF:000212">
    <property type="entry name" value="Serine/threonine-protein phosphatase"/>
    <property type="match status" value="1"/>
</dbReference>
<dbReference type="InterPro" id="IPR031675">
    <property type="entry name" value="STPPase_N"/>
</dbReference>
<evidence type="ECO:0000256" key="1">
    <source>
        <dbReference type="ARBA" id="ARBA00001936"/>
    </source>
</evidence>
<gene>
    <name evidence="11" type="ORF">EZS28_018191</name>
</gene>
<evidence type="ECO:0000256" key="4">
    <source>
        <dbReference type="ARBA" id="ARBA00022912"/>
    </source>
</evidence>
<comment type="catalytic activity">
    <reaction evidence="6">
        <text>O-phospho-L-seryl-[protein] + H2O = L-seryl-[protein] + phosphate</text>
        <dbReference type="Rhea" id="RHEA:20629"/>
        <dbReference type="Rhea" id="RHEA-COMP:9863"/>
        <dbReference type="Rhea" id="RHEA-COMP:11604"/>
        <dbReference type="ChEBI" id="CHEBI:15377"/>
        <dbReference type="ChEBI" id="CHEBI:29999"/>
        <dbReference type="ChEBI" id="CHEBI:43474"/>
        <dbReference type="ChEBI" id="CHEBI:83421"/>
        <dbReference type="EC" id="3.1.3.16"/>
    </reaction>
</comment>
<dbReference type="PROSITE" id="PS00125">
    <property type="entry name" value="SER_THR_PHOSPHATASE"/>
    <property type="match status" value="1"/>
</dbReference>
<comment type="similarity">
    <text evidence="8">Belongs to the PPP phosphatase family.</text>
</comment>
<sequence>MSDQIITEPVIQLDINSVIERLLSARGKNPPPRIALAESEISELVAHAEALFLSQPVVLEIMAPVKICGDIHGQYYDLLNLFEEGGFPPETNYLFLGDYVDRGKQSIEVICLLLAFKVKYAESFFLLRGNHECAGTHMLFGFYEECRRRYSRNLWRQFTACFNCMPLCAIVEDKLFCVHGGLSPDLQSIQQLRSIQRPTDIPDHGLLCDLLWSDPSLDVTEWGESKLRGVSLVFGLKIVDEFCNKCGFDLVVRAHQVVMGGFEFFGEQQGIGDESRIQVEQYLKNKRGLNEMVDNQSSSQQIQSSSSDRISPSNDPDQTKKQQFSHLVTVFSAPHYCGEFANYGAIMCVETGPVCSFQILKPLSDIDDQQLYPWLQGPGGIYSHETLQAADFSAALDAATSELADNDA</sequence>
<evidence type="ECO:0000256" key="6">
    <source>
        <dbReference type="ARBA" id="ARBA00047761"/>
    </source>
</evidence>
<accession>A0A5J4VV68</accession>
<protein>
    <recommendedName>
        <fullName evidence="8">Serine/threonine-protein phosphatase</fullName>
        <ecNumber evidence="8">3.1.3.16</ecNumber>
    </recommendedName>
</protein>
<dbReference type="Gene3D" id="3.60.21.10">
    <property type="match status" value="1"/>
</dbReference>
<feature type="domain" description="Serine/threonine specific protein phosphatases" evidence="10">
    <location>
        <begin position="127"/>
        <end position="132"/>
    </location>
</feature>
<keyword evidence="5" id="KW-0464">Manganese</keyword>
<keyword evidence="3 8" id="KW-0378">Hydrolase</keyword>
<dbReference type="PANTHER" id="PTHR11668">
    <property type="entry name" value="SERINE/THREONINE PROTEIN PHOSPHATASE"/>
    <property type="match status" value="1"/>
</dbReference>
<evidence type="ECO:0000313" key="11">
    <source>
        <dbReference type="EMBL" id="KAA6386283.1"/>
    </source>
</evidence>
<dbReference type="Proteomes" id="UP000324800">
    <property type="component" value="Unassembled WGS sequence"/>
</dbReference>
<dbReference type="GO" id="GO:0005634">
    <property type="term" value="C:nucleus"/>
    <property type="evidence" value="ECO:0007669"/>
    <property type="project" value="TreeGrafter"/>
</dbReference>
<dbReference type="AlphaFoldDB" id="A0A5J4VV68"/>
<dbReference type="InterPro" id="IPR050341">
    <property type="entry name" value="PP1_catalytic_subunit"/>
</dbReference>
<comment type="catalytic activity">
    <reaction evidence="7 8">
        <text>O-phospho-L-threonyl-[protein] + H2O = L-threonyl-[protein] + phosphate</text>
        <dbReference type="Rhea" id="RHEA:47004"/>
        <dbReference type="Rhea" id="RHEA-COMP:11060"/>
        <dbReference type="Rhea" id="RHEA-COMP:11605"/>
        <dbReference type="ChEBI" id="CHEBI:15377"/>
        <dbReference type="ChEBI" id="CHEBI:30013"/>
        <dbReference type="ChEBI" id="CHEBI:43474"/>
        <dbReference type="ChEBI" id="CHEBI:61977"/>
        <dbReference type="EC" id="3.1.3.16"/>
    </reaction>
</comment>
<dbReference type="PRINTS" id="PR00114">
    <property type="entry name" value="STPHPHTASE"/>
</dbReference>
<comment type="cofactor">
    <cofactor evidence="1">
        <name>Mn(2+)</name>
        <dbReference type="ChEBI" id="CHEBI:29035"/>
    </cofactor>
</comment>
<feature type="region of interest" description="Disordered" evidence="9">
    <location>
        <begin position="294"/>
        <end position="319"/>
    </location>
</feature>
<dbReference type="PANTHER" id="PTHR11668:SF300">
    <property type="entry name" value="SERINE_THREONINE-PROTEIN PHOSPHATASE"/>
    <property type="match status" value="1"/>
</dbReference>
<keyword evidence="2" id="KW-0479">Metal-binding</keyword>
<proteinExistence type="inferred from homology"/>
<dbReference type="GO" id="GO:0005737">
    <property type="term" value="C:cytoplasm"/>
    <property type="evidence" value="ECO:0007669"/>
    <property type="project" value="TreeGrafter"/>
</dbReference>
<dbReference type="SMART" id="SM00156">
    <property type="entry name" value="PP2Ac"/>
    <property type="match status" value="1"/>
</dbReference>
<evidence type="ECO:0000256" key="9">
    <source>
        <dbReference type="SAM" id="MobiDB-lite"/>
    </source>
</evidence>
<dbReference type="OrthoDB" id="1930084at2759"/>
<dbReference type="EC" id="3.1.3.16" evidence="8"/>
<reference evidence="11 12" key="1">
    <citation type="submission" date="2019-03" db="EMBL/GenBank/DDBJ databases">
        <title>Single cell metagenomics reveals metabolic interactions within the superorganism composed of flagellate Streblomastix strix and complex community of Bacteroidetes bacteria on its surface.</title>
        <authorList>
            <person name="Treitli S.C."/>
            <person name="Kolisko M."/>
            <person name="Husnik F."/>
            <person name="Keeling P."/>
            <person name="Hampl V."/>
        </authorList>
    </citation>
    <scope>NUCLEOTIDE SEQUENCE [LARGE SCALE GENOMIC DNA]</scope>
    <source>
        <strain evidence="11">ST1C</strain>
    </source>
</reference>
<dbReference type="SUPFAM" id="SSF56300">
    <property type="entry name" value="Metallo-dependent phosphatases"/>
    <property type="match status" value="1"/>
</dbReference>
<evidence type="ECO:0000256" key="5">
    <source>
        <dbReference type="ARBA" id="ARBA00023211"/>
    </source>
</evidence>
<feature type="compositionally biased region" description="Low complexity" evidence="9">
    <location>
        <begin position="294"/>
        <end position="316"/>
    </location>
</feature>